<dbReference type="InterPro" id="IPR009003">
    <property type="entry name" value="Peptidase_S1_PA"/>
</dbReference>
<evidence type="ECO:0000313" key="6">
    <source>
        <dbReference type="Proteomes" id="UP000007486"/>
    </source>
</evidence>
<keyword evidence="4" id="KW-0732">Signal</keyword>
<dbReference type="HOGENOM" id="CLU_032898_0_0_10"/>
<proteinExistence type="predicted"/>
<dbReference type="SUPFAM" id="SSF48452">
    <property type="entry name" value="TPR-like"/>
    <property type="match status" value="2"/>
</dbReference>
<dbReference type="Pfam" id="PF13365">
    <property type="entry name" value="Trypsin_2"/>
    <property type="match status" value="1"/>
</dbReference>
<dbReference type="KEGG" id="bsa:Bacsa_1297"/>
<dbReference type="eggNOG" id="COG0457">
    <property type="taxonomic scope" value="Bacteria"/>
</dbReference>
<dbReference type="PANTHER" id="PTHR44858:SF1">
    <property type="entry name" value="UDP-N-ACETYLGLUCOSAMINE--PEPTIDE N-ACETYLGLUCOSAMINYLTRANSFERASE SPINDLY-RELATED"/>
    <property type="match status" value="1"/>
</dbReference>
<name>F0R762_PHOSB</name>
<keyword evidence="2 3" id="KW-0802">TPR repeat</keyword>
<feature type="chain" id="PRO_5003254948" evidence="4">
    <location>
        <begin position="20"/>
        <end position="565"/>
    </location>
</feature>
<evidence type="ECO:0000256" key="4">
    <source>
        <dbReference type="SAM" id="SignalP"/>
    </source>
</evidence>
<dbReference type="GO" id="GO:0009279">
    <property type="term" value="C:cell outer membrane"/>
    <property type="evidence" value="ECO:0007669"/>
    <property type="project" value="TreeGrafter"/>
</dbReference>
<dbReference type="GO" id="GO:0046813">
    <property type="term" value="P:receptor-mediated virion attachment to host cell"/>
    <property type="evidence" value="ECO:0007669"/>
    <property type="project" value="TreeGrafter"/>
</dbReference>
<feature type="repeat" description="TPR" evidence="3">
    <location>
        <begin position="489"/>
        <end position="522"/>
    </location>
</feature>
<dbReference type="STRING" id="667015.Bacsa_1297"/>
<dbReference type="RefSeq" id="WP_013617304.1">
    <property type="nucleotide sequence ID" value="NC_015164.1"/>
</dbReference>
<accession>F0R762</accession>
<dbReference type="AlphaFoldDB" id="F0R762"/>
<protein>
    <submittedName>
        <fullName evidence="5">Tetratricopeptide TPR_2 repeat-containing protein</fullName>
    </submittedName>
</protein>
<dbReference type="PANTHER" id="PTHR44858">
    <property type="entry name" value="TETRATRICOPEPTIDE REPEAT PROTEIN 6"/>
    <property type="match status" value="1"/>
</dbReference>
<dbReference type="EMBL" id="CP002530">
    <property type="protein sequence ID" value="ADY35869.1"/>
    <property type="molecule type" value="Genomic_DNA"/>
</dbReference>
<dbReference type="Gene3D" id="1.25.40.10">
    <property type="entry name" value="Tetratricopeptide repeat domain"/>
    <property type="match status" value="2"/>
</dbReference>
<feature type="repeat" description="TPR" evidence="3">
    <location>
        <begin position="455"/>
        <end position="488"/>
    </location>
</feature>
<gene>
    <name evidence="5" type="ordered locus">Bacsa_1297</name>
</gene>
<dbReference type="Pfam" id="PF13432">
    <property type="entry name" value="TPR_16"/>
    <property type="match status" value="1"/>
</dbReference>
<dbReference type="InterPro" id="IPR019734">
    <property type="entry name" value="TPR_rpt"/>
</dbReference>
<organism evidence="5 6">
    <name type="scientific">Phocaeicola salanitronis (strain DSM 18170 / JCM 13657 / CCUG 60908 / BL78)</name>
    <name type="common">Bacteroides salanitronis</name>
    <dbReference type="NCBI Taxonomy" id="667015"/>
    <lineage>
        <taxon>Bacteria</taxon>
        <taxon>Pseudomonadati</taxon>
        <taxon>Bacteroidota</taxon>
        <taxon>Bacteroidia</taxon>
        <taxon>Bacteroidales</taxon>
        <taxon>Bacteroidaceae</taxon>
        <taxon>Phocaeicola</taxon>
    </lineage>
</organism>
<feature type="signal peptide" evidence="4">
    <location>
        <begin position="1"/>
        <end position="19"/>
    </location>
</feature>
<dbReference type="SUPFAM" id="SSF50494">
    <property type="entry name" value="Trypsin-like serine proteases"/>
    <property type="match status" value="1"/>
</dbReference>
<evidence type="ECO:0000256" key="2">
    <source>
        <dbReference type="ARBA" id="ARBA00022803"/>
    </source>
</evidence>
<dbReference type="OrthoDB" id="1114009at2"/>
<sequence>MKKIIAILLCITPFSTLLAQELPKWADKARKAVFSIVTYTKDNQILNTGNGFYIDETGTAVSDYSLFKGAERAVIITADGKELPVKYMMGANDMYDVVKFKADFDKKAEALQPAPTAPAIGQTVYLLPYSTQKESKGQTGTVAKVDTIGTQTYYYTLAMQTTEKTVSCPIMNEAGQVVGMMQKNSGPESKESYAIGIRYLTDLNISALSANDMTLNSIGIKKGLPEDESQALVYLYMASSVYERGRYLELLNDFITTYPKNTEGYLRRATCYSTFGDESHNALAAQDLNTLLDVAEKKDDAHYNIAKFIYSYQMNSENKQPYANWTFERALDEISQALETAAEPIYYQLQGDIYFAMQKYAEAFTAYEAVNKSNLASAATFYAAAKAKELTEGADRKEVIALLDSAVARYAKPYGKDAAPYLYERARVKADNEDFRGAVNDYNEFYDAMLGQTSAEFYLIRSQAELKCRMYQQAINDINKAVELDPNDVTYWIEKGSVHLRVNQVDEAIKALTRAVEMDPENAPAYRMLGYSQIQNKEKEKGIANLQKAKDLGDEVADGLLEKYK</sequence>
<evidence type="ECO:0000256" key="1">
    <source>
        <dbReference type="ARBA" id="ARBA00022737"/>
    </source>
</evidence>
<dbReference type="Pfam" id="PF13181">
    <property type="entry name" value="TPR_8"/>
    <property type="match status" value="1"/>
</dbReference>
<dbReference type="Proteomes" id="UP000007486">
    <property type="component" value="Chromosome"/>
</dbReference>
<keyword evidence="6" id="KW-1185">Reference proteome</keyword>
<dbReference type="InterPro" id="IPR011990">
    <property type="entry name" value="TPR-like_helical_dom_sf"/>
</dbReference>
<evidence type="ECO:0000313" key="5">
    <source>
        <dbReference type="EMBL" id="ADY35869.1"/>
    </source>
</evidence>
<dbReference type="eggNOG" id="COG0265">
    <property type="taxonomic scope" value="Bacteria"/>
</dbReference>
<reference evidence="5 6" key="1">
    <citation type="journal article" date="2011" name="Stand. Genomic Sci.">
        <title>Complete genome sequence of Bacteroides salanitronis type strain (BL78).</title>
        <authorList>
            <person name="Gronow S."/>
            <person name="Held B."/>
            <person name="Lucas S."/>
            <person name="Lapidus A."/>
            <person name="Del Rio T.G."/>
            <person name="Nolan M."/>
            <person name="Tice H."/>
            <person name="Deshpande S."/>
            <person name="Cheng J.F."/>
            <person name="Pitluck S."/>
            <person name="Liolios K."/>
            <person name="Pagani I."/>
            <person name="Ivanova N."/>
            <person name="Mavromatis K."/>
            <person name="Pati A."/>
            <person name="Tapia R."/>
            <person name="Han C."/>
            <person name="Goodwin L."/>
            <person name="Chen A."/>
            <person name="Palaniappan K."/>
            <person name="Land M."/>
            <person name="Hauser L."/>
            <person name="Chang Y.J."/>
            <person name="Jeffries C.D."/>
            <person name="Brambilla E.M."/>
            <person name="Rohde M."/>
            <person name="Goker M."/>
            <person name="Detter J.C."/>
            <person name="Woyke T."/>
            <person name="Bristow J."/>
            <person name="Markowitz V."/>
            <person name="Hugenholtz P."/>
            <person name="Kyrpides N.C."/>
            <person name="Klenk H.P."/>
            <person name="Eisen J.A."/>
        </authorList>
    </citation>
    <scope>NUCLEOTIDE SEQUENCE [LARGE SCALE GENOMIC DNA]</scope>
    <source>
        <strain evidence="5 6">DSM 18170</strain>
    </source>
</reference>
<evidence type="ECO:0000256" key="3">
    <source>
        <dbReference type="PROSITE-ProRule" id="PRU00339"/>
    </source>
</evidence>
<dbReference type="SMART" id="SM00028">
    <property type="entry name" value="TPR"/>
    <property type="match status" value="4"/>
</dbReference>
<keyword evidence="1" id="KW-0677">Repeat</keyword>
<dbReference type="InterPro" id="IPR050498">
    <property type="entry name" value="Ycf3"/>
</dbReference>
<dbReference type="Gene3D" id="2.40.10.120">
    <property type="match status" value="1"/>
</dbReference>
<dbReference type="PROSITE" id="PS50005">
    <property type="entry name" value="TPR"/>
    <property type="match status" value="2"/>
</dbReference>